<reference evidence="2" key="1">
    <citation type="submission" date="2015-06" db="UniProtKB">
        <authorList>
            <consortium name="EnsemblPlants"/>
        </authorList>
    </citation>
    <scope>IDENTIFICATION</scope>
</reference>
<keyword evidence="3" id="KW-1185">Reference proteome</keyword>
<reference evidence="2 3" key="2">
    <citation type="submission" date="2018-04" db="EMBL/GenBank/DDBJ databases">
        <title>OglaRS2 (Oryza glaberrima Reference Sequence Version 2).</title>
        <authorList>
            <person name="Zhang J."/>
            <person name="Kudrna D."/>
            <person name="Lee S."/>
            <person name="Talag J."/>
            <person name="Rajasekar S."/>
            <person name="Wing R.A."/>
        </authorList>
    </citation>
    <scope>NUCLEOTIDE SEQUENCE [LARGE SCALE GENOMIC DNA]</scope>
    <source>
        <strain evidence="2 3">cv. IRGC 96717</strain>
    </source>
</reference>
<feature type="region of interest" description="Disordered" evidence="1">
    <location>
        <begin position="82"/>
        <end position="106"/>
    </location>
</feature>
<proteinExistence type="predicted"/>
<protein>
    <submittedName>
        <fullName evidence="2">Uncharacterized protein</fullName>
    </submittedName>
</protein>
<name>I1QLZ7_ORYGL</name>
<evidence type="ECO:0000256" key="1">
    <source>
        <dbReference type="SAM" id="MobiDB-lite"/>
    </source>
</evidence>
<feature type="compositionally biased region" description="Basic and acidic residues" evidence="1">
    <location>
        <begin position="82"/>
        <end position="91"/>
    </location>
</feature>
<evidence type="ECO:0000313" key="2">
    <source>
        <dbReference type="EnsemblPlants" id="ORGLA09G0007600.1"/>
    </source>
</evidence>
<organism evidence="2 3">
    <name type="scientific">Oryza glaberrima</name>
    <name type="common">African rice</name>
    <dbReference type="NCBI Taxonomy" id="4538"/>
    <lineage>
        <taxon>Eukaryota</taxon>
        <taxon>Viridiplantae</taxon>
        <taxon>Streptophyta</taxon>
        <taxon>Embryophyta</taxon>
        <taxon>Tracheophyta</taxon>
        <taxon>Spermatophyta</taxon>
        <taxon>Magnoliopsida</taxon>
        <taxon>Liliopsida</taxon>
        <taxon>Poales</taxon>
        <taxon>Poaceae</taxon>
        <taxon>BOP clade</taxon>
        <taxon>Oryzoideae</taxon>
        <taxon>Oryzeae</taxon>
        <taxon>Oryzinae</taxon>
        <taxon>Oryza</taxon>
    </lineage>
</organism>
<dbReference type="Proteomes" id="UP000007306">
    <property type="component" value="Chromosome 9"/>
</dbReference>
<dbReference type="Gramene" id="ORGLA09G0007600.1">
    <property type="protein sequence ID" value="ORGLA09G0007600.1"/>
    <property type="gene ID" value="ORGLA09G0007600"/>
</dbReference>
<sequence>MAGLQPADHSSSEEDDAIIDLLDRSVYDQRILNEAVQHYPHDFPQIPYGRYLLVDFGFPSRMGFLALYHMYGAIGIDWDEEERRHSKDEKSTSTFSTPLCEEGLLL</sequence>
<accession>I1QLZ7</accession>
<evidence type="ECO:0000313" key="3">
    <source>
        <dbReference type="Proteomes" id="UP000007306"/>
    </source>
</evidence>
<dbReference type="HOGENOM" id="CLU_2230031_0_0_1"/>
<dbReference type="EnsemblPlants" id="ORGLA09G0007600.1">
    <property type="protein sequence ID" value="ORGLA09G0007600.1"/>
    <property type="gene ID" value="ORGLA09G0007600"/>
</dbReference>
<dbReference type="AlphaFoldDB" id="I1QLZ7"/>